<dbReference type="AlphaFoldDB" id="A0A0K1PNF7"/>
<dbReference type="PANTHER" id="PTHR46534:SF1">
    <property type="entry name" value="IGGFC-BINDING PROTEIN N-TERMINAL DOMAIN-CONTAINING PROTEIN"/>
    <property type="match status" value="1"/>
</dbReference>
<evidence type="ECO:0000313" key="2">
    <source>
        <dbReference type="EMBL" id="AKU95075.1"/>
    </source>
</evidence>
<keyword evidence="3" id="KW-1185">Reference proteome</keyword>
<gene>
    <name evidence="2" type="ORF">AKJ09_01739</name>
</gene>
<dbReference type="PANTHER" id="PTHR46534">
    <property type="entry name" value="IGGFC_BINDING DOMAIN-CONTAINING PROTEIN"/>
    <property type="match status" value="1"/>
</dbReference>
<organism evidence="2 3">
    <name type="scientific">Labilithrix luteola</name>
    <dbReference type="NCBI Taxonomy" id="1391654"/>
    <lineage>
        <taxon>Bacteria</taxon>
        <taxon>Pseudomonadati</taxon>
        <taxon>Myxococcota</taxon>
        <taxon>Polyangia</taxon>
        <taxon>Polyangiales</taxon>
        <taxon>Labilitrichaceae</taxon>
        <taxon>Labilithrix</taxon>
    </lineage>
</organism>
<accession>A0A0K1PNF7</accession>
<dbReference type="InterPro" id="IPR035234">
    <property type="entry name" value="IgGFc-bd_N"/>
</dbReference>
<evidence type="ECO:0000313" key="3">
    <source>
        <dbReference type="Proteomes" id="UP000064967"/>
    </source>
</evidence>
<name>A0A0K1PNF7_9BACT</name>
<dbReference type="Proteomes" id="UP000064967">
    <property type="component" value="Chromosome"/>
</dbReference>
<feature type="domain" description="IgGFc-binding protein N-terminal" evidence="1">
    <location>
        <begin position="233"/>
        <end position="566"/>
    </location>
</feature>
<dbReference type="Pfam" id="PF17517">
    <property type="entry name" value="IgGFc_binding"/>
    <property type="match status" value="1"/>
</dbReference>
<sequence>MAAALGVTFAAACMAACSKDRGGFATDEHTFFDASVSPDAPATPDCPLQCSLDGRSVIETCGGTVVQSCADDLACGAAKCQDPCAAAAADRSSNGCDFYFQMPRMDKLFPHSCNAAFIVNTSAHPVDMTLERDGNEIDISKSVFRTSPGSAELVSHAGAIPPGESVILFLSDSPPGFAASGYIRCPLGVTPATTEDTVPHRTGIGSSFRLTTNMPVALTSMYPFGGAASQYPTATLVLPVATWGKEHMLVNGWAASSAGDPGLQIVASQDDTEVTILPNKDIVSGPGVVGGRAGEPTKYRLSRGQHLQLVQSEELSGSIVTSDKPISTFGGNSCAFVPSSAKYCDILFQQIPPFEQWGSEYVGVAYRPRRGNEHEPVPYRIVAARDGTVLEYDPAVPAGAPTTMSAGEVAVFEHGTGDAFVVRTQDVEHPIYVSAHMTGGDGAPPPNSTAQSFSGAGDPEFVNVIPAAQYLSSYSFYADPTYAETAITIVRRKTNGAFKDVWLECAGTLTTWKPVGTRGEYEYTRVDLSRARKSGDTFGEGDAATTCQTGLQRMRSDGPFTATVWGWDAYASYAYPGGTAQRTLVTTSLVQVN</sequence>
<reference evidence="2 3" key="1">
    <citation type="submission" date="2015-08" db="EMBL/GenBank/DDBJ databases">
        <authorList>
            <person name="Babu N.S."/>
            <person name="Beckwith C.J."/>
            <person name="Beseler K.G."/>
            <person name="Brison A."/>
            <person name="Carone J.V."/>
            <person name="Caskin T.P."/>
            <person name="Diamond M."/>
            <person name="Durham M.E."/>
            <person name="Foxe J.M."/>
            <person name="Go M."/>
            <person name="Henderson B.A."/>
            <person name="Jones I.B."/>
            <person name="McGettigan J.A."/>
            <person name="Micheletti S.J."/>
            <person name="Nasrallah M.E."/>
            <person name="Ortiz D."/>
            <person name="Piller C.R."/>
            <person name="Privatt S.R."/>
            <person name="Schneider S.L."/>
            <person name="Sharp S."/>
            <person name="Smith T.C."/>
            <person name="Stanton J.D."/>
            <person name="Ullery H.E."/>
            <person name="Wilson R.J."/>
            <person name="Serrano M.G."/>
            <person name="Buck G."/>
            <person name="Lee V."/>
            <person name="Wang Y."/>
            <person name="Carvalho R."/>
            <person name="Voegtly L."/>
            <person name="Shi R."/>
            <person name="Duckworth R."/>
            <person name="Johnson A."/>
            <person name="Loviza R."/>
            <person name="Walstead R."/>
            <person name="Shah Z."/>
            <person name="Kiflezghi M."/>
            <person name="Wade K."/>
            <person name="Ball S.L."/>
            <person name="Bradley K.W."/>
            <person name="Asai D.J."/>
            <person name="Bowman C.A."/>
            <person name="Russell D.A."/>
            <person name="Pope W.H."/>
            <person name="Jacobs-Sera D."/>
            <person name="Hendrix R.W."/>
            <person name="Hatfull G.F."/>
        </authorList>
    </citation>
    <scope>NUCLEOTIDE SEQUENCE [LARGE SCALE GENOMIC DNA]</scope>
    <source>
        <strain evidence="2 3">DSM 27648</strain>
    </source>
</reference>
<dbReference type="STRING" id="1391654.AKJ09_01739"/>
<evidence type="ECO:0000259" key="1">
    <source>
        <dbReference type="Pfam" id="PF17517"/>
    </source>
</evidence>
<protein>
    <recommendedName>
        <fullName evidence="1">IgGFc-binding protein N-terminal domain-containing protein</fullName>
    </recommendedName>
</protein>
<dbReference type="KEGG" id="llu:AKJ09_01739"/>
<dbReference type="EMBL" id="CP012333">
    <property type="protein sequence ID" value="AKU95075.1"/>
    <property type="molecule type" value="Genomic_DNA"/>
</dbReference>
<proteinExistence type="predicted"/>